<evidence type="ECO:0000313" key="5">
    <source>
        <dbReference type="Proteomes" id="UP001642540"/>
    </source>
</evidence>
<evidence type="ECO:0000256" key="1">
    <source>
        <dbReference type="SAM" id="Phobius"/>
    </source>
</evidence>
<protein>
    <recommendedName>
        <fullName evidence="6">Cuticlin-1</fullName>
    </recommendedName>
</protein>
<dbReference type="SUPFAM" id="SSF57414">
    <property type="entry name" value="Hairpin loop containing domain-like"/>
    <property type="match status" value="2"/>
</dbReference>
<feature type="domain" description="ZP" evidence="3">
    <location>
        <begin position="276"/>
        <end position="516"/>
    </location>
</feature>
<keyword evidence="5" id="KW-1185">Reference proteome</keyword>
<gene>
    <name evidence="4" type="ORF">ODALV1_LOCUS3938</name>
</gene>
<feature type="domain" description="Apple" evidence="2">
    <location>
        <begin position="102"/>
        <end position="185"/>
    </location>
</feature>
<keyword evidence="1" id="KW-1133">Transmembrane helix</keyword>
<dbReference type="PANTHER" id="PTHR47327:SF2">
    <property type="entry name" value="FI18240P1-RELATED"/>
    <property type="match status" value="1"/>
</dbReference>
<dbReference type="PANTHER" id="PTHR47327">
    <property type="entry name" value="FI18240P1-RELATED"/>
    <property type="match status" value="1"/>
</dbReference>
<feature type="domain" description="Apple" evidence="2">
    <location>
        <begin position="193"/>
        <end position="270"/>
    </location>
</feature>
<keyword evidence="1" id="KW-0812">Transmembrane</keyword>
<dbReference type="InterPro" id="IPR056953">
    <property type="entry name" value="CUT_N"/>
</dbReference>
<dbReference type="InterPro" id="IPR052774">
    <property type="entry name" value="Celegans_DevNeuronal_Protein"/>
</dbReference>
<sequence>MASAQYSSVNCPAEDATFELITGWMYSAPQDILETRAGTLQLAECVEACKLNLSCQAVNFETGLCVLFKSQVGEKSEGLLKSQFPVFTMYAQKLCMPSARGCTRAWGFELVRGYHLKDAGKKNMQLPSRVACMDACIQEREFPCRSAWWNQMKTECVMSDLDRYGLGVSSRFAPAEDTDYMESQCVQEPNRMCEFRKIENRLLKTVDALYEGVATLDECRQLCLEAPFRCHTFDFEGVCRLSHHATATVTQVQEPYLSMNGSLSYERGACYNVSLDCQANHMLATLHTNKVFNGKVYARQRPNSCVVDVTESMTFDMKLEYADPGCGVKQEEAGKFAVDLVLQHHDQIMTSSDLGFALRCSFHLENRSVAHGIELQVNGQIQSMASESAVVPSPNVTMRITDRDGGDINTAQVGDPLSLRFEIVDTYSPYEIFVRELIAMDGADGAEIVLIDNRGCPTDPSIMGPVGQISSNGKLLQAYFEAFKFPTSDVVQFQALVTPCLPSCSPVDCSLPADPSTTGVFHAKSYGRRRRRSWGSTGNSTHEAENVLVINSIRIADRFKFDENGERIPVDGSEDMSNNPDQRDIMTSRSVSGQCLNIFGFLVCCFVLVIVQVAIIFAWMYLWRRKRTISKEEAAVASMGAMSATPAHYFFAASHQQQAPVHHSQFSRKFLHQVSGEVPSLPRLS</sequence>
<accession>A0ABP1PXJ2</accession>
<dbReference type="InterPro" id="IPR003609">
    <property type="entry name" value="Pan_app"/>
</dbReference>
<evidence type="ECO:0000313" key="4">
    <source>
        <dbReference type="EMBL" id="CAL8077861.1"/>
    </source>
</evidence>
<evidence type="ECO:0000259" key="3">
    <source>
        <dbReference type="PROSITE" id="PS51034"/>
    </source>
</evidence>
<dbReference type="SMART" id="SM00473">
    <property type="entry name" value="PAN_AP"/>
    <property type="match status" value="3"/>
</dbReference>
<reference evidence="4 5" key="1">
    <citation type="submission" date="2024-08" db="EMBL/GenBank/DDBJ databases">
        <authorList>
            <person name="Cucini C."/>
            <person name="Frati F."/>
        </authorList>
    </citation>
    <scope>NUCLEOTIDE SEQUENCE [LARGE SCALE GENOMIC DNA]</scope>
</reference>
<dbReference type="CDD" id="cd01099">
    <property type="entry name" value="PAN_AP_HGF"/>
    <property type="match status" value="1"/>
</dbReference>
<evidence type="ECO:0008006" key="6">
    <source>
        <dbReference type="Google" id="ProtNLM"/>
    </source>
</evidence>
<dbReference type="Pfam" id="PF25057">
    <property type="entry name" value="CUT_N"/>
    <property type="match status" value="1"/>
</dbReference>
<dbReference type="InterPro" id="IPR001507">
    <property type="entry name" value="ZP_dom"/>
</dbReference>
<dbReference type="Pfam" id="PF00024">
    <property type="entry name" value="PAN_1"/>
    <property type="match status" value="2"/>
</dbReference>
<keyword evidence="1" id="KW-0472">Membrane</keyword>
<dbReference type="PROSITE" id="PS51034">
    <property type="entry name" value="ZP_2"/>
    <property type="match status" value="1"/>
</dbReference>
<dbReference type="Gene3D" id="3.50.4.10">
    <property type="entry name" value="Hepatocyte Growth Factor"/>
    <property type="match status" value="2"/>
</dbReference>
<proteinExistence type="predicted"/>
<dbReference type="EMBL" id="CAXLJM020000013">
    <property type="protein sequence ID" value="CAL8077861.1"/>
    <property type="molecule type" value="Genomic_DNA"/>
</dbReference>
<feature type="domain" description="Apple" evidence="2">
    <location>
        <begin position="11"/>
        <end position="95"/>
    </location>
</feature>
<dbReference type="Proteomes" id="UP001642540">
    <property type="component" value="Unassembled WGS sequence"/>
</dbReference>
<organism evidence="4 5">
    <name type="scientific">Orchesella dallaii</name>
    <dbReference type="NCBI Taxonomy" id="48710"/>
    <lineage>
        <taxon>Eukaryota</taxon>
        <taxon>Metazoa</taxon>
        <taxon>Ecdysozoa</taxon>
        <taxon>Arthropoda</taxon>
        <taxon>Hexapoda</taxon>
        <taxon>Collembola</taxon>
        <taxon>Entomobryomorpha</taxon>
        <taxon>Entomobryoidea</taxon>
        <taxon>Orchesellidae</taxon>
        <taxon>Orchesellinae</taxon>
        <taxon>Orchesella</taxon>
    </lineage>
</organism>
<comment type="caution">
    <text evidence="4">The sequence shown here is derived from an EMBL/GenBank/DDBJ whole genome shotgun (WGS) entry which is preliminary data.</text>
</comment>
<name>A0ABP1PXJ2_9HEXA</name>
<feature type="transmembrane region" description="Helical" evidence="1">
    <location>
        <begin position="598"/>
        <end position="622"/>
    </location>
</feature>
<evidence type="ECO:0000259" key="2">
    <source>
        <dbReference type="PROSITE" id="PS50948"/>
    </source>
</evidence>
<dbReference type="PROSITE" id="PS50948">
    <property type="entry name" value="PAN"/>
    <property type="match status" value="3"/>
</dbReference>
<dbReference type="SMART" id="SM00241">
    <property type="entry name" value="ZP"/>
    <property type="match status" value="1"/>
</dbReference>